<proteinExistence type="predicted"/>
<keyword evidence="2" id="KW-0812">Transmembrane</keyword>
<organism evidence="3 4">
    <name type="scientific">Euroglyphus maynei</name>
    <name type="common">Mayne's house dust mite</name>
    <dbReference type="NCBI Taxonomy" id="6958"/>
    <lineage>
        <taxon>Eukaryota</taxon>
        <taxon>Metazoa</taxon>
        <taxon>Ecdysozoa</taxon>
        <taxon>Arthropoda</taxon>
        <taxon>Chelicerata</taxon>
        <taxon>Arachnida</taxon>
        <taxon>Acari</taxon>
        <taxon>Acariformes</taxon>
        <taxon>Sarcoptiformes</taxon>
        <taxon>Astigmata</taxon>
        <taxon>Psoroptidia</taxon>
        <taxon>Analgoidea</taxon>
        <taxon>Pyroglyphidae</taxon>
        <taxon>Pyroglyphinae</taxon>
        <taxon>Euroglyphus</taxon>
    </lineage>
</organism>
<keyword evidence="4" id="KW-1185">Reference proteome</keyword>
<comment type="caution">
    <text evidence="3">The sequence shown here is derived from an EMBL/GenBank/DDBJ whole genome shotgun (WGS) entry which is preliminary data.</text>
</comment>
<protein>
    <submittedName>
        <fullName evidence="3">Uncharacterized protein</fullName>
    </submittedName>
</protein>
<dbReference type="AlphaFoldDB" id="A0A1Y3AWU9"/>
<dbReference type="Proteomes" id="UP000194236">
    <property type="component" value="Unassembled WGS sequence"/>
</dbReference>
<feature type="transmembrane region" description="Helical" evidence="2">
    <location>
        <begin position="103"/>
        <end position="128"/>
    </location>
</feature>
<dbReference type="EMBL" id="MUJZ01053782">
    <property type="protein sequence ID" value="OTF72972.1"/>
    <property type="molecule type" value="Genomic_DNA"/>
</dbReference>
<evidence type="ECO:0000313" key="3">
    <source>
        <dbReference type="EMBL" id="OTF72972.1"/>
    </source>
</evidence>
<dbReference type="OrthoDB" id="10447813at2759"/>
<evidence type="ECO:0000313" key="4">
    <source>
        <dbReference type="Proteomes" id="UP000194236"/>
    </source>
</evidence>
<evidence type="ECO:0000256" key="2">
    <source>
        <dbReference type="SAM" id="Phobius"/>
    </source>
</evidence>
<evidence type="ECO:0000256" key="1">
    <source>
        <dbReference type="SAM" id="MobiDB-lite"/>
    </source>
</evidence>
<feature type="compositionally biased region" description="Polar residues" evidence="1">
    <location>
        <begin position="170"/>
        <end position="206"/>
    </location>
</feature>
<accession>A0A1Y3AWU9</accession>
<name>A0A1Y3AWU9_EURMA</name>
<reference evidence="3 4" key="1">
    <citation type="submission" date="2017-03" db="EMBL/GenBank/DDBJ databases">
        <title>Genome Survey of Euroglyphus maynei.</title>
        <authorList>
            <person name="Arlian L.G."/>
            <person name="Morgan M.S."/>
            <person name="Rider S.D."/>
        </authorList>
    </citation>
    <scope>NUCLEOTIDE SEQUENCE [LARGE SCALE GENOMIC DNA]</scope>
    <source>
        <strain evidence="3">Arlian Lab</strain>
        <tissue evidence="3">Whole body</tissue>
    </source>
</reference>
<feature type="region of interest" description="Disordered" evidence="1">
    <location>
        <begin position="170"/>
        <end position="213"/>
    </location>
</feature>
<sequence length="238" mass="27238">MMKMMNNNRLRSSSSSHPLLNLTCNDERNNIIASKQGRVNILRCCSQILMCHCMNKHCKNDPIHTNDVWCQQLEVHPCEPEPSCNELQLDHNKCIKLPEVNRWLLIMLIILGVSIALVILILICMIGYKKLKAFRLRRSKKSGSQSHIRMTIASSPNVASQVVYMETGQPQSSQCEQPSGCSSWNRQKNSTASNFNKPSNNMTKFSHQQHQHRNTNYGQKFSKDIIKPTRSFLQRAVS</sequence>
<keyword evidence="2" id="KW-1133">Transmembrane helix</keyword>
<gene>
    <name evidence="3" type="ORF">BLA29_001479</name>
</gene>
<keyword evidence="2" id="KW-0472">Membrane</keyword>